<feature type="region of interest" description="Disordered" evidence="1">
    <location>
        <begin position="91"/>
        <end position="111"/>
    </location>
</feature>
<protein>
    <submittedName>
        <fullName evidence="2">Uncharacterized protein</fullName>
    </submittedName>
</protein>
<comment type="caution">
    <text evidence="2">The sequence shown here is derived from an EMBL/GenBank/DDBJ whole genome shotgun (WGS) entry which is preliminary data.</text>
</comment>
<name>A0A819UNV5_9BILA</name>
<dbReference type="AlphaFoldDB" id="A0A819UNV5"/>
<dbReference type="EMBL" id="CAJOAX010011329">
    <property type="protein sequence ID" value="CAF4091529.1"/>
    <property type="molecule type" value="Genomic_DNA"/>
</dbReference>
<dbReference type="Proteomes" id="UP000663823">
    <property type="component" value="Unassembled WGS sequence"/>
</dbReference>
<accession>A0A819UNV5</accession>
<proteinExistence type="predicted"/>
<evidence type="ECO:0000313" key="3">
    <source>
        <dbReference type="Proteomes" id="UP000663823"/>
    </source>
</evidence>
<feature type="non-terminal residue" evidence="2">
    <location>
        <position position="1"/>
    </location>
</feature>
<evidence type="ECO:0000256" key="1">
    <source>
        <dbReference type="SAM" id="MobiDB-lite"/>
    </source>
</evidence>
<organism evidence="2 3">
    <name type="scientific">Rotaria sordida</name>
    <dbReference type="NCBI Taxonomy" id="392033"/>
    <lineage>
        <taxon>Eukaryota</taxon>
        <taxon>Metazoa</taxon>
        <taxon>Spiralia</taxon>
        <taxon>Gnathifera</taxon>
        <taxon>Rotifera</taxon>
        <taxon>Eurotatoria</taxon>
        <taxon>Bdelloidea</taxon>
        <taxon>Philodinida</taxon>
        <taxon>Philodinidae</taxon>
        <taxon>Rotaria</taxon>
    </lineage>
</organism>
<gene>
    <name evidence="2" type="ORF">OTI717_LOCUS33696</name>
</gene>
<evidence type="ECO:0000313" key="2">
    <source>
        <dbReference type="EMBL" id="CAF4091529.1"/>
    </source>
</evidence>
<reference evidence="2" key="1">
    <citation type="submission" date="2021-02" db="EMBL/GenBank/DDBJ databases">
        <authorList>
            <person name="Nowell W R."/>
        </authorList>
    </citation>
    <scope>NUCLEOTIDE SEQUENCE</scope>
</reference>
<sequence length="111" mass="12763">YIKPSHLTMHATTTNALRVIDPNQPSKKHQVDMKSLQEEIRELKEKLTESQKAKDKLNDLNLKLWNDLKQLGDYVSTLKKTIEDLQTKLNQQNELSFSSGDDSNSPPQCKK</sequence>